<accession>A0A1M3T081</accession>
<protein>
    <submittedName>
        <fullName evidence="1">Uncharacterized protein</fullName>
    </submittedName>
</protein>
<organism evidence="1 2">
    <name type="scientific">Aspergillus luchuensis (strain CBS 106.47)</name>
    <dbReference type="NCBI Taxonomy" id="1137211"/>
    <lineage>
        <taxon>Eukaryota</taxon>
        <taxon>Fungi</taxon>
        <taxon>Dikarya</taxon>
        <taxon>Ascomycota</taxon>
        <taxon>Pezizomycotina</taxon>
        <taxon>Eurotiomycetes</taxon>
        <taxon>Eurotiomycetidae</taxon>
        <taxon>Eurotiales</taxon>
        <taxon>Aspergillaceae</taxon>
        <taxon>Aspergillus</taxon>
        <taxon>Aspergillus subgen. Circumdati</taxon>
    </lineage>
</organism>
<dbReference type="Proteomes" id="UP000184063">
    <property type="component" value="Unassembled WGS sequence"/>
</dbReference>
<gene>
    <name evidence="1" type="ORF">ASPFODRAFT_53941</name>
</gene>
<evidence type="ECO:0000313" key="2">
    <source>
        <dbReference type="Proteomes" id="UP000184063"/>
    </source>
</evidence>
<sequence>MLHRASEIARLVTAWGGDLATMRQPSDTWANQKLRIRESRSRWVGNGQIIRQDYRSGSRDEPYDSDQWGCVCARLKTQNSPLVLAGACWCSLVAGGQFVMHTMPDPSDDSTPRIKARISQSCFASGAA</sequence>
<evidence type="ECO:0000313" key="1">
    <source>
        <dbReference type="EMBL" id="OJZ80169.1"/>
    </source>
</evidence>
<proteinExistence type="predicted"/>
<reference evidence="2" key="1">
    <citation type="journal article" date="2017" name="Genome Biol.">
        <title>Comparative genomics reveals high biological diversity and specific adaptations in the industrially and medically important fungal genus Aspergillus.</title>
        <authorList>
            <person name="de Vries R.P."/>
            <person name="Riley R."/>
            <person name="Wiebenga A."/>
            <person name="Aguilar-Osorio G."/>
            <person name="Amillis S."/>
            <person name="Uchima C.A."/>
            <person name="Anderluh G."/>
            <person name="Asadollahi M."/>
            <person name="Askin M."/>
            <person name="Barry K."/>
            <person name="Battaglia E."/>
            <person name="Bayram O."/>
            <person name="Benocci T."/>
            <person name="Braus-Stromeyer S.A."/>
            <person name="Caldana C."/>
            <person name="Canovas D."/>
            <person name="Cerqueira G.C."/>
            <person name="Chen F."/>
            <person name="Chen W."/>
            <person name="Choi C."/>
            <person name="Clum A."/>
            <person name="Dos Santos R.A."/>
            <person name="Damasio A.R."/>
            <person name="Diallinas G."/>
            <person name="Emri T."/>
            <person name="Fekete E."/>
            <person name="Flipphi M."/>
            <person name="Freyberg S."/>
            <person name="Gallo A."/>
            <person name="Gournas C."/>
            <person name="Habgood R."/>
            <person name="Hainaut M."/>
            <person name="Harispe M.L."/>
            <person name="Henrissat B."/>
            <person name="Hilden K.S."/>
            <person name="Hope R."/>
            <person name="Hossain A."/>
            <person name="Karabika E."/>
            <person name="Karaffa L."/>
            <person name="Karanyi Z."/>
            <person name="Krasevec N."/>
            <person name="Kuo A."/>
            <person name="Kusch H."/>
            <person name="LaButti K."/>
            <person name="Lagendijk E.L."/>
            <person name="Lapidus A."/>
            <person name="Levasseur A."/>
            <person name="Lindquist E."/>
            <person name="Lipzen A."/>
            <person name="Logrieco A.F."/>
            <person name="MacCabe A."/>
            <person name="Maekelae M.R."/>
            <person name="Malavazi I."/>
            <person name="Melin P."/>
            <person name="Meyer V."/>
            <person name="Mielnichuk N."/>
            <person name="Miskei M."/>
            <person name="Molnar A.P."/>
            <person name="Mule G."/>
            <person name="Ngan C.Y."/>
            <person name="Orejas M."/>
            <person name="Orosz E."/>
            <person name="Ouedraogo J.P."/>
            <person name="Overkamp K.M."/>
            <person name="Park H.-S."/>
            <person name="Perrone G."/>
            <person name="Piumi F."/>
            <person name="Punt P.J."/>
            <person name="Ram A.F."/>
            <person name="Ramon A."/>
            <person name="Rauscher S."/>
            <person name="Record E."/>
            <person name="Riano-Pachon D.M."/>
            <person name="Robert V."/>
            <person name="Roehrig J."/>
            <person name="Ruller R."/>
            <person name="Salamov A."/>
            <person name="Salih N.S."/>
            <person name="Samson R.A."/>
            <person name="Sandor E."/>
            <person name="Sanguinetti M."/>
            <person name="Schuetze T."/>
            <person name="Sepcic K."/>
            <person name="Shelest E."/>
            <person name="Sherlock G."/>
            <person name="Sophianopoulou V."/>
            <person name="Squina F.M."/>
            <person name="Sun H."/>
            <person name="Susca A."/>
            <person name="Todd R.B."/>
            <person name="Tsang A."/>
            <person name="Unkles S.E."/>
            <person name="van de Wiele N."/>
            <person name="van Rossen-Uffink D."/>
            <person name="Oliveira J.V."/>
            <person name="Vesth T.C."/>
            <person name="Visser J."/>
            <person name="Yu J.-H."/>
            <person name="Zhou M."/>
            <person name="Andersen M.R."/>
            <person name="Archer D.B."/>
            <person name="Baker S.E."/>
            <person name="Benoit I."/>
            <person name="Brakhage A.A."/>
            <person name="Braus G.H."/>
            <person name="Fischer R."/>
            <person name="Frisvad J.C."/>
            <person name="Goldman G.H."/>
            <person name="Houbraken J."/>
            <person name="Oakley B."/>
            <person name="Pocsi I."/>
            <person name="Scazzocchio C."/>
            <person name="Seiboth B."/>
            <person name="vanKuyk P.A."/>
            <person name="Wortman J."/>
            <person name="Dyer P.S."/>
            <person name="Grigoriev I.V."/>
        </authorList>
    </citation>
    <scope>NUCLEOTIDE SEQUENCE [LARGE SCALE GENOMIC DNA]</scope>
    <source>
        <strain evidence="2">CBS 106.47</strain>
    </source>
</reference>
<dbReference type="AlphaFoldDB" id="A0A1M3T081"/>
<dbReference type="VEuPathDB" id="FungiDB:ASPFODRAFT_53941"/>
<dbReference type="EMBL" id="KV878260">
    <property type="protein sequence ID" value="OJZ80169.1"/>
    <property type="molecule type" value="Genomic_DNA"/>
</dbReference>
<name>A0A1M3T081_ASPLC</name>